<evidence type="ECO:0000313" key="3">
    <source>
        <dbReference type="EMBL" id="HIV01542.1"/>
    </source>
</evidence>
<evidence type="ECO:0000256" key="1">
    <source>
        <dbReference type="SAM" id="Phobius"/>
    </source>
</evidence>
<dbReference type="InterPro" id="IPR011642">
    <property type="entry name" value="Gate_dom"/>
</dbReference>
<keyword evidence="1" id="KW-1133">Transmembrane helix</keyword>
<reference evidence="3" key="2">
    <citation type="journal article" date="2021" name="PeerJ">
        <title>Extensive microbial diversity within the chicken gut microbiome revealed by metagenomics and culture.</title>
        <authorList>
            <person name="Gilroy R."/>
            <person name="Ravi A."/>
            <person name="Getino M."/>
            <person name="Pursley I."/>
            <person name="Horton D.L."/>
            <person name="Alikhan N.F."/>
            <person name="Baker D."/>
            <person name="Gharbi K."/>
            <person name="Hall N."/>
            <person name="Watson M."/>
            <person name="Adriaenssens E.M."/>
            <person name="Foster-Nyarko E."/>
            <person name="Jarju S."/>
            <person name="Secka A."/>
            <person name="Antonio M."/>
            <person name="Oren A."/>
            <person name="Chaudhuri R.R."/>
            <person name="La Ragione R."/>
            <person name="Hildebrand F."/>
            <person name="Pallen M.J."/>
        </authorList>
    </citation>
    <scope>NUCLEOTIDE SEQUENCE</scope>
    <source>
        <strain evidence="3">CHK186-9395</strain>
    </source>
</reference>
<gene>
    <name evidence="3" type="ORF">IAA62_03205</name>
</gene>
<comment type="caution">
    <text evidence="3">The sequence shown here is derived from an EMBL/GenBank/DDBJ whole genome shotgun (WGS) entry which is preliminary data.</text>
</comment>
<dbReference type="InterPro" id="IPR052549">
    <property type="entry name" value="SpmB"/>
</dbReference>
<protein>
    <submittedName>
        <fullName evidence="3">Spore maturation protein</fullName>
    </submittedName>
</protein>
<feature type="transmembrane region" description="Helical" evidence="1">
    <location>
        <begin position="30"/>
        <end position="51"/>
    </location>
</feature>
<keyword evidence="1" id="KW-0472">Membrane</keyword>
<evidence type="ECO:0000259" key="2">
    <source>
        <dbReference type="Pfam" id="PF07670"/>
    </source>
</evidence>
<accession>A0A9D1SZ33</accession>
<dbReference type="EMBL" id="DVOJ01000012">
    <property type="protein sequence ID" value="HIV01542.1"/>
    <property type="molecule type" value="Genomic_DNA"/>
</dbReference>
<keyword evidence="1" id="KW-0812">Transmembrane</keyword>
<reference evidence="3" key="1">
    <citation type="submission" date="2020-10" db="EMBL/GenBank/DDBJ databases">
        <authorList>
            <person name="Gilroy R."/>
        </authorList>
    </citation>
    <scope>NUCLEOTIDE SEQUENCE</scope>
    <source>
        <strain evidence="3">CHK186-9395</strain>
    </source>
</reference>
<proteinExistence type="predicted"/>
<dbReference type="Proteomes" id="UP000886861">
    <property type="component" value="Unassembled WGS sequence"/>
</dbReference>
<dbReference type="AlphaFoldDB" id="A0A9D1SZ33"/>
<feature type="transmembrane region" description="Helical" evidence="1">
    <location>
        <begin position="140"/>
        <end position="160"/>
    </location>
</feature>
<evidence type="ECO:0000313" key="4">
    <source>
        <dbReference type="Proteomes" id="UP000886861"/>
    </source>
</evidence>
<feature type="domain" description="Nucleoside transporter/FeoB GTPase Gate" evidence="2">
    <location>
        <begin position="35"/>
        <end position="133"/>
    </location>
</feature>
<organism evidence="3 4">
    <name type="scientific">Candidatus Caccopulliclostridium gallistercoris</name>
    <dbReference type="NCBI Taxonomy" id="2840719"/>
    <lineage>
        <taxon>Bacteria</taxon>
        <taxon>Bacillati</taxon>
        <taxon>Bacillota</taxon>
        <taxon>Clostridia</taxon>
        <taxon>Candidatus Caccopulliclostridium</taxon>
    </lineage>
</organism>
<dbReference type="PANTHER" id="PTHR35793:SF2">
    <property type="entry name" value="INNER MEMBRANE PROTEIN YJIG"/>
    <property type="match status" value="1"/>
</dbReference>
<dbReference type="GO" id="GO:0005886">
    <property type="term" value="C:plasma membrane"/>
    <property type="evidence" value="ECO:0007669"/>
    <property type="project" value="TreeGrafter"/>
</dbReference>
<dbReference type="Pfam" id="PF07670">
    <property type="entry name" value="Gate"/>
    <property type="match status" value="1"/>
</dbReference>
<name>A0A9D1SZ33_9FIRM</name>
<sequence length="163" mass="17729">MPVLIAALMLYARFKKVETYNVFVKGAKGSVNLVLDIFPFIVAIMVMVALMRASGITDMLIDLLAPLFNALGIPTEVSELVLLRPFTGSGSYAILKDIYTTYGVDTYVGRCASVIMGTSETLFYVATVYFSQTSVKKLSYAIPLALVCNIFGTIVACLVCRVL</sequence>
<dbReference type="PANTHER" id="PTHR35793">
    <property type="entry name" value="INNER MEMBRANE PROTEIN YJIG"/>
    <property type="match status" value="1"/>
</dbReference>